<evidence type="ECO:0000313" key="1">
    <source>
        <dbReference type="EMBL" id="MBA8795483.1"/>
    </source>
</evidence>
<reference evidence="1 2" key="1">
    <citation type="submission" date="2020-07" db="EMBL/GenBank/DDBJ databases">
        <title>Sequencing the genomes of 1000 actinobacteria strains.</title>
        <authorList>
            <person name="Klenk H.-P."/>
        </authorList>
    </citation>
    <scope>NUCLEOTIDE SEQUENCE [LARGE SCALE GENOMIC DNA]</scope>
    <source>
        <strain evidence="1 2">DSM 100723</strain>
    </source>
</reference>
<dbReference type="Proteomes" id="UP000523079">
    <property type="component" value="Unassembled WGS sequence"/>
</dbReference>
<evidence type="ECO:0000313" key="2">
    <source>
        <dbReference type="Proteomes" id="UP000523079"/>
    </source>
</evidence>
<gene>
    <name evidence="1" type="ORF">FHX74_003119</name>
</gene>
<name>A0A7W3IUG4_9ACTN</name>
<accession>A0A7W3IUG4</accession>
<dbReference type="RefSeq" id="WP_182561099.1">
    <property type="nucleotide sequence ID" value="NZ_JACGWT010000005.1"/>
</dbReference>
<organism evidence="1 2">
    <name type="scientific">Microlunatus kandeliicorticis</name>
    <dbReference type="NCBI Taxonomy" id="1759536"/>
    <lineage>
        <taxon>Bacteria</taxon>
        <taxon>Bacillati</taxon>
        <taxon>Actinomycetota</taxon>
        <taxon>Actinomycetes</taxon>
        <taxon>Propionibacteriales</taxon>
        <taxon>Propionibacteriaceae</taxon>
        <taxon>Microlunatus</taxon>
    </lineage>
</organism>
<dbReference type="EMBL" id="JACGWT010000005">
    <property type="protein sequence ID" value="MBA8795483.1"/>
    <property type="molecule type" value="Genomic_DNA"/>
</dbReference>
<sequence length="45" mass="4686">MDTLIAVLAFVVVLVVPVVAIASTFRPTQAPVGRAADARLDAGRH</sequence>
<proteinExistence type="predicted"/>
<dbReference type="AlphaFoldDB" id="A0A7W3IUG4"/>
<comment type="caution">
    <text evidence="1">The sequence shown here is derived from an EMBL/GenBank/DDBJ whole genome shotgun (WGS) entry which is preliminary data.</text>
</comment>
<keyword evidence="2" id="KW-1185">Reference proteome</keyword>
<protein>
    <submittedName>
        <fullName evidence="1">Uncharacterized protein</fullName>
    </submittedName>
</protein>